<comment type="subcellular location">
    <subcellularLocation>
        <location evidence="1">Membrane</location>
        <topology evidence="1">Single-pass membrane protein</topology>
    </subcellularLocation>
</comment>
<evidence type="ECO:0000256" key="5">
    <source>
        <dbReference type="ARBA" id="ARBA00023136"/>
    </source>
</evidence>
<feature type="compositionally biased region" description="Acidic residues" evidence="6">
    <location>
        <begin position="158"/>
        <end position="169"/>
    </location>
</feature>
<accession>A0AAP0QKZ7</accession>
<name>A0AAP0QKZ7_9ROSI</name>
<evidence type="ECO:0000256" key="1">
    <source>
        <dbReference type="ARBA" id="ARBA00004167"/>
    </source>
</evidence>
<evidence type="ECO:0000256" key="4">
    <source>
        <dbReference type="ARBA" id="ARBA00022989"/>
    </source>
</evidence>
<keyword evidence="2" id="KW-0812">Transmembrane</keyword>
<proteinExistence type="predicted"/>
<protein>
    <recommendedName>
        <fullName evidence="11">Myb/SANT-like domain-containing protein</fullName>
    </recommendedName>
</protein>
<keyword evidence="3" id="KW-0732">Signal</keyword>
<dbReference type="PANTHER" id="PTHR46250:SF15">
    <property type="entry name" value="OS01G0523800 PROTEIN"/>
    <property type="match status" value="1"/>
</dbReference>
<feature type="domain" description="Wall-associated receptor kinase galacturonan-binding" evidence="8">
    <location>
        <begin position="302"/>
        <end position="349"/>
    </location>
</feature>
<keyword evidence="4" id="KW-1133">Transmembrane helix</keyword>
<dbReference type="GO" id="GO:0030247">
    <property type="term" value="F:polysaccharide binding"/>
    <property type="evidence" value="ECO:0007669"/>
    <property type="project" value="InterPro"/>
</dbReference>
<sequence length="403" mass="44684">MEEDGGASHTIGNKAGTRRAWTYVEEEALLDALDAVVVSGGRADNGFKSGTFIHLEKVINQKLPNCGLKASPHIDSKIRKWKKQYGLMFDMLNTSGFGWNDVKKCVEVDSDEVWNSYVRSHNAVRNWRGKPFPLYKRLANIFGKDRATGHRAQTPADMEGEANQEEIHDDDNKMDDGCSPISATPPSSSQHTARAHSQPPSRKRSRSEGDLQAGIDKIANLISQSFENMNTIAQRMFDNKEDRFDISDELATMGLSVEEELLALELILKEPHNISIFKSSRGERKIIVLHLRPIKASERLPCPTECGNVSISYPFGIGEGCYFDKGYEVICDHSSGSPKAFLPGVNRLELLDTLSYDSRPAVRVNVPTISLNSSSKRTSNILKGVNLSGTLMGVEANKNKFLL</sequence>
<dbReference type="Pfam" id="PF13947">
    <property type="entry name" value="GUB_WAK_bind"/>
    <property type="match status" value="1"/>
</dbReference>
<feature type="region of interest" description="Disordered" evidence="6">
    <location>
        <begin position="146"/>
        <end position="209"/>
    </location>
</feature>
<keyword evidence="10" id="KW-1185">Reference proteome</keyword>
<organism evidence="9 10">
    <name type="scientific">Citrus x changshan-huyou</name>
    <dbReference type="NCBI Taxonomy" id="2935761"/>
    <lineage>
        <taxon>Eukaryota</taxon>
        <taxon>Viridiplantae</taxon>
        <taxon>Streptophyta</taxon>
        <taxon>Embryophyta</taxon>
        <taxon>Tracheophyta</taxon>
        <taxon>Spermatophyta</taxon>
        <taxon>Magnoliopsida</taxon>
        <taxon>eudicotyledons</taxon>
        <taxon>Gunneridae</taxon>
        <taxon>Pentapetalae</taxon>
        <taxon>rosids</taxon>
        <taxon>malvids</taxon>
        <taxon>Sapindales</taxon>
        <taxon>Rutaceae</taxon>
        <taxon>Aurantioideae</taxon>
        <taxon>Citrus</taxon>
    </lineage>
</organism>
<dbReference type="Proteomes" id="UP001428341">
    <property type="component" value="Unassembled WGS sequence"/>
</dbReference>
<keyword evidence="5" id="KW-0472">Membrane</keyword>
<dbReference type="InterPro" id="IPR024752">
    <property type="entry name" value="Myb/SANT-like_dom"/>
</dbReference>
<dbReference type="AlphaFoldDB" id="A0AAP0QKZ7"/>
<evidence type="ECO:0000256" key="2">
    <source>
        <dbReference type="ARBA" id="ARBA00022692"/>
    </source>
</evidence>
<evidence type="ECO:0000256" key="6">
    <source>
        <dbReference type="SAM" id="MobiDB-lite"/>
    </source>
</evidence>
<evidence type="ECO:0000259" key="7">
    <source>
        <dbReference type="Pfam" id="PF12776"/>
    </source>
</evidence>
<evidence type="ECO:0000313" key="10">
    <source>
        <dbReference type="Proteomes" id="UP001428341"/>
    </source>
</evidence>
<dbReference type="InterPro" id="IPR025287">
    <property type="entry name" value="WAK_GUB"/>
</dbReference>
<comment type="caution">
    <text evidence="9">The sequence shown here is derived from an EMBL/GenBank/DDBJ whole genome shotgun (WGS) entry which is preliminary data.</text>
</comment>
<evidence type="ECO:0008006" key="11">
    <source>
        <dbReference type="Google" id="ProtNLM"/>
    </source>
</evidence>
<feature type="domain" description="Myb/SANT-like" evidence="7">
    <location>
        <begin position="21"/>
        <end position="117"/>
    </location>
</feature>
<feature type="compositionally biased region" description="Polar residues" evidence="6">
    <location>
        <begin position="181"/>
        <end position="192"/>
    </location>
</feature>
<gene>
    <name evidence="9" type="ORF">WN944_014697</name>
</gene>
<evidence type="ECO:0000313" key="9">
    <source>
        <dbReference type="EMBL" id="KAK9199506.1"/>
    </source>
</evidence>
<dbReference type="GO" id="GO:0016020">
    <property type="term" value="C:membrane"/>
    <property type="evidence" value="ECO:0007669"/>
    <property type="project" value="UniProtKB-SubCell"/>
</dbReference>
<evidence type="ECO:0000259" key="8">
    <source>
        <dbReference type="Pfam" id="PF13947"/>
    </source>
</evidence>
<reference evidence="9 10" key="1">
    <citation type="submission" date="2024-05" db="EMBL/GenBank/DDBJ databases">
        <title>Haplotype-resolved chromosome-level genome assembly of Huyou (Citrus changshanensis).</title>
        <authorList>
            <person name="Miao C."/>
            <person name="Chen W."/>
            <person name="Wu Y."/>
            <person name="Wang L."/>
            <person name="Zhao S."/>
            <person name="Grierson D."/>
            <person name="Xu C."/>
            <person name="Chen K."/>
        </authorList>
    </citation>
    <scope>NUCLEOTIDE SEQUENCE [LARGE SCALE GENOMIC DNA]</scope>
    <source>
        <strain evidence="9">01-14</strain>
        <tissue evidence="9">Leaf</tissue>
    </source>
</reference>
<dbReference type="PANTHER" id="PTHR46250">
    <property type="entry name" value="MYB/SANT-LIKE DNA-BINDING DOMAIN PROTEIN-RELATED"/>
    <property type="match status" value="1"/>
</dbReference>
<dbReference type="Pfam" id="PF12776">
    <property type="entry name" value="Myb_DNA-bind_3"/>
    <property type="match status" value="1"/>
</dbReference>
<dbReference type="EMBL" id="JBCGBO010000005">
    <property type="protein sequence ID" value="KAK9199506.1"/>
    <property type="molecule type" value="Genomic_DNA"/>
</dbReference>
<evidence type="ECO:0000256" key="3">
    <source>
        <dbReference type="ARBA" id="ARBA00022729"/>
    </source>
</evidence>